<evidence type="ECO:0000256" key="2">
    <source>
        <dbReference type="SAM" id="SignalP"/>
    </source>
</evidence>
<evidence type="ECO:0000313" key="3">
    <source>
        <dbReference type="EMBL" id="CAJ0591994.1"/>
    </source>
</evidence>
<reference evidence="3" key="1">
    <citation type="submission" date="2023-07" db="EMBL/GenBank/DDBJ databases">
        <authorList>
            <consortium name="CYATHOMIX"/>
        </authorList>
    </citation>
    <scope>NUCLEOTIDE SEQUENCE</scope>
    <source>
        <strain evidence="3">N/A</strain>
    </source>
</reference>
<feature type="compositionally biased region" description="Low complexity" evidence="1">
    <location>
        <begin position="238"/>
        <end position="248"/>
    </location>
</feature>
<gene>
    <name evidence="3" type="ORF">CYNAS_LOCUS3977</name>
</gene>
<feature type="compositionally biased region" description="Pro residues" evidence="1">
    <location>
        <begin position="228"/>
        <end position="237"/>
    </location>
</feature>
<sequence length="435" mass="47312">MKALLFLTLISFSRGSRARINREVREPQFFVSAASHSPRRFYGAPNYSFRSRSRVFRNVQVQSDGQLLYEPRLYRASGRFQKKVAAAVPIHDVTPLTVSKDAPSLPPLNALSYDENNHQLNKLTEDNSILEEAAEYAKGLERTTMAARDDQNSFYTTTTPATNLQHIPAIIRPRILNSEEKKARNRQPSQPFSQTTPPPPPVTTVNVVTSTTSVPSLRKQQPATGPLTMPPPPPPLSLQPQPNQQLPPGLIAPQLAPQLAPQVPPAIIQVTIPALPTVLNPTPHLGAVTQSAAAQPQQFPQIHGQVATAHGQNLGPASTHTQTPSIAQQGNVGQINHAPVAQLSLPRPAAPPPAPPFSERVEIINAQAANSSLEQLGCGFDWITNSCKDVFAIGWCGQCHDFGNIFVHDCKCLQPLIALPPRPQQAPRPAFLSMI</sequence>
<feature type="signal peptide" evidence="2">
    <location>
        <begin position="1"/>
        <end position="18"/>
    </location>
</feature>
<accession>A0AA36DSN7</accession>
<dbReference type="AlphaFoldDB" id="A0AA36DSN7"/>
<name>A0AA36DSN7_CYLNA</name>
<dbReference type="Proteomes" id="UP001176961">
    <property type="component" value="Unassembled WGS sequence"/>
</dbReference>
<evidence type="ECO:0000313" key="4">
    <source>
        <dbReference type="Proteomes" id="UP001176961"/>
    </source>
</evidence>
<keyword evidence="2" id="KW-0732">Signal</keyword>
<keyword evidence="4" id="KW-1185">Reference proteome</keyword>
<feature type="region of interest" description="Disordered" evidence="1">
    <location>
        <begin position="180"/>
        <end position="248"/>
    </location>
</feature>
<evidence type="ECO:0000256" key="1">
    <source>
        <dbReference type="SAM" id="MobiDB-lite"/>
    </source>
</evidence>
<organism evidence="3 4">
    <name type="scientific">Cylicocyclus nassatus</name>
    <name type="common">Nematode worm</name>
    <dbReference type="NCBI Taxonomy" id="53992"/>
    <lineage>
        <taxon>Eukaryota</taxon>
        <taxon>Metazoa</taxon>
        <taxon>Ecdysozoa</taxon>
        <taxon>Nematoda</taxon>
        <taxon>Chromadorea</taxon>
        <taxon>Rhabditida</taxon>
        <taxon>Rhabditina</taxon>
        <taxon>Rhabditomorpha</taxon>
        <taxon>Strongyloidea</taxon>
        <taxon>Strongylidae</taxon>
        <taxon>Cylicocyclus</taxon>
    </lineage>
</organism>
<feature type="compositionally biased region" description="Low complexity" evidence="1">
    <location>
        <begin position="203"/>
        <end position="227"/>
    </location>
</feature>
<comment type="caution">
    <text evidence="3">The sequence shown here is derived from an EMBL/GenBank/DDBJ whole genome shotgun (WGS) entry which is preliminary data.</text>
</comment>
<proteinExistence type="predicted"/>
<protein>
    <submittedName>
        <fullName evidence="3">Uncharacterized protein</fullName>
    </submittedName>
</protein>
<dbReference type="EMBL" id="CATQJL010000001">
    <property type="protein sequence ID" value="CAJ0591994.1"/>
    <property type="molecule type" value="Genomic_DNA"/>
</dbReference>
<feature type="chain" id="PRO_5041248750" evidence="2">
    <location>
        <begin position="19"/>
        <end position="435"/>
    </location>
</feature>